<organism evidence="1 2">
    <name type="scientific">Gemmobacter aquaticus</name>
    <dbReference type="NCBI Taxonomy" id="490185"/>
    <lineage>
        <taxon>Bacteria</taxon>
        <taxon>Pseudomonadati</taxon>
        <taxon>Pseudomonadota</taxon>
        <taxon>Alphaproteobacteria</taxon>
        <taxon>Rhodobacterales</taxon>
        <taxon>Paracoccaceae</taxon>
        <taxon>Gemmobacter</taxon>
    </lineage>
</organism>
<name>A0A917YMW9_9RHOB</name>
<accession>A0A917YMW9</accession>
<sequence>MRAPPEDKGNRTSQYRDFTKGRQTVGFTFSKVHSQHDARVIHGIGAQDADAARLDHTPEPVGRRGIQSPAFTAQINLIVRNQLCSKSHHFKRQRRLSAARWAEDQKPLALDGHATGVPSV</sequence>
<evidence type="ECO:0000313" key="1">
    <source>
        <dbReference type="EMBL" id="GGO37731.1"/>
    </source>
</evidence>
<dbReference type="Proteomes" id="UP000598196">
    <property type="component" value="Unassembled WGS sequence"/>
</dbReference>
<keyword evidence="2" id="KW-1185">Reference proteome</keyword>
<proteinExistence type="predicted"/>
<evidence type="ECO:0000313" key="2">
    <source>
        <dbReference type="Proteomes" id="UP000598196"/>
    </source>
</evidence>
<dbReference type="EMBL" id="BMLP01000010">
    <property type="protein sequence ID" value="GGO37731.1"/>
    <property type="molecule type" value="Genomic_DNA"/>
</dbReference>
<comment type="caution">
    <text evidence="1">The sequence shown here is derived from an EMBL/GenBank/DDBJ whole genome shotgun (WGS) entry which is preliminary data.</text>
</comment>
<gene>
    <name evidence="1" type="ORF">GCM10010991_33860</name>
</gene>
<protein>
    <submittedName>
        <fullName evidence="1">Uncharacterized protein</fullName>
    </submittedName>
</protein>
<reference evidence="1 2" key="1">
    <citation type="journal article" date="2014" name="Int. J. Syst. Evol. Microbiol.">
        <title>Complete genome sequence of Corynebacterium casei LMG S-19264T (=DSM 44701T), isolated from a smear-ripened cheese.</title>
        <authorList>
            <consortium name="US DOE Joint Genome Institute (JGI-PGF)"/>
            <person name="Walter F."/>
            <person name="Albersmeier A."/>
            <person name="Kalinowski J."/>
            <person name="Ruckert C."/>
        </authorList>
    </citation>
    <scope>NUCLEOTIDE SEQUENCE [LARGE SCALE GENOMIC DNA]</scope>
    <source>
        <strain evidence="1 2">CGMCC 1.7029</strain>
    </source>
</reference>
<dbReference type="AlphaFoldDB" id="A0A917YMW9"/>